<dbReference type="GO" id="GO:0032993">
    <property type="term" value="C:protein-DNA complex"/>
    <property type="evidence" value="ECO:0007669"/>
    <property type="project" value="TreeGrafter"/>
</dbReference>
<keyword evidence="4" id="KW-0804">Transcription</keyword>
<evidence type="ECO:0000256" key="4">
    <source>
        <dbReference type="ARBA" id="ARBA00023163"/>
    </source>
</evidence>
<dbReference type="Gene3D" id="1.10.10.10">
    <property type="entry name" value="Winged helix-like DNA-binding domain superfamily/Winged helix DNA-binding domain"/>
    <property type="match status" value="1"/>
</dbReference>
<dbReference type="Pfam" id="PF00126">
    <property type="entry name" value="HTH_1"/>
    <property type="match status" value="1"/>
</dbReference>
<reference evidence="6" key="1">
    <citation type="journal article" date="2023" name="Front. Microbiol.">
        <title>Isolation of Brucella inopinata from a White's tree frog (Litoria caerulea): pose exotic frogs a potential risk to human health?</title>
        <authorList>
            <person name="Scholz H.C."/>
            <person name="Heckers K.O."/>
            <person name="Appelt S."/>
            <person name="Geier-Doemling D."/>
            <person name="Schlegel P."/>
            <person name="Wattam A.R."/>
        </authorList>
    </citation>
    <scope>NUCLEOTIDE SEQUENCE</scope>
    <source>
        <strain evidence="6">FO700662</strain>
    </source>
</reference>
<dbReference type="SUPFAM" id="SSF46785">
    <property type="entry name" value="Winged helix' DNA-binding domain"/>
    <property type="match status" value="1"/>
</dbReference>
<protein>
    <submittedName>
        <fullName evidence="6">LysR family transcriptional regulator</fullName>
    </submittedName>
</protein>
<keyword evidence="7" id="KW-1185">Reference proteome</keyword>
<evidence type="ECO:0000313" key="7">
    <source>
        <dbReference type="Proteomes" id="UP001171122"/>
    </source>
</evidence>
<dbReference type="Gene3D" id="3.40.190.10">
    <property type="entry name" value="Periplasmic binding protein-like II"/>
    <property type="match status" value="2"/>
</dbReference>
<comment type="caution">
    <text evidence="6">The sequence shown here is derived from an EMBL/GenBank/DDBJ whole genome shotgun (WGS) entry which is preliminary data.</text>
</comment>
<dbReference type="GO" id="GO:0003700">
    <property type="term" value="F:DNA-binding transcription factor activity"/>
    <property type="evidence" value="ECO:0007669"/>
    <property type="project" value="InterPro"/>
</dbReference>
<name>A0AAW7BAS3_9HYPH</name>
<sequence length="306" mass="33420">MRFTIRQLEYFLAAAEAGSITIAAARARISQPSISAAISSLEAEFGVNLFVRSPAQGIVLTLAGQRLMLEVRTILERLGGLYTVADELNSVVHGPLSIGCLVTAAPVILPSLLRRFESTYPNVHLTFADLDQADIIRQLRRAQINIALTYDMELPKDIVFTPLVMLRPHVVVAREHLLSQYDEVKIRDLATFSYIMLDLPISREYFLSVFETGGVTANITHVSKSPEVVRSLVASGYGATISTILPRCEISLDGHPLVAIPLSSEVPPLALGLAVLDQGVKTPAVRVFQEYCHVLFSEGIPGHAYS</sequence>
<dbReference type="InterPro" id="IPR005119">
    <property type="entry name" value="LysR_subst-bd"/>
</dbReference>
<dbReference type="GO" id="GO:0003677">
    <property type="term" value="F:DNA binding"/>
    <property type="evidence" value="ECO:0007669"/>
    <property type="project" value="UniProtKB-KW"/>
</dbReference>
<dbReference type="InterPro" id="IPR000847">
    <property type="entry name" value="LysR_HTH_N"/>
</dbReference>
<evidence type="ECO:0000256" key="1">
    <source>
        <dbReference type="ARBA" id="ARBA00009437"/>
    </source>
</evidence>
<dbReference type="InterPro" id="IPR036390">
    <property type="entry name" value="WH_DNA-bd_sf"/>
</dbReference>
<dbReference type="Proteomes" id="UP001171122">
    <property type="component" value="Unassembled WGS sequence"/>
</dbReference>
<dbReference type="PANTHER" id="PTHR30346:SF0">
    <property type="entry name" value="HCA OPERON TRANSCRIPTIONAL ACTIVATOR HCAR"/>
    <property type="match status" value="1"/>
</dbReference>
<dbReference type="EMBL" id="JARQXC010000039">
    <property type="protein sequence ID" value="MDL2334381.1"/>
    <property type="molecule type" value="Genomic_DNA"/>
</dbReference>
<dbReference type="PROSITE" id="PS50931">
    <property type="entry name" value="HTH_LYSR"/>
    <property type="match status" value="1"/>
</dbReference>
<evidence type="ECO:0000256" key="2">
    <source>
        <dbReference type="ARBA" id="ARBA00023015"/>
    </source>
</evidence>
<dbReference type="Pfam" id="PF03466">
    <property type="entry name" value="LysR_substrate"/>
    <property type="match status" value="1"/>
</dbReference>
<gene>
    <name evidence="6" type="ORF">P8A28_15890</name>
</gene>
<dbReference type="RefSeq" id="WP_081456487.1">
    <property type="nucleotide sequence ID" value="NZ_JARQXC010000039.1"/>
</dbReference>
<keyword evidence="3" id="KW-0238">DNA-binding</keyword>
<evidence type="ECO:0000259" key="5">
    <source>
        <dbReference type="PROSITE" id="PS50931"/>
    </source>
</evidence>
<comment type="similarity">
    <text evidence="1">Belongs to the LysR transcriptional regulatory family.</text>
</comment>
<accession>A0AAW7BAS3</accession>
<evidence type="ECO:0000313" key="6">
    <source>
        <dbReference type="EMBL" id="MDL2334381.1"/>
    </source>
</evidence>
<organism evidence="6 7">
    <name type="scientific">Brucella inopinata</name>
    <dbReference type="NCBI Taxonomy" id="1218315"/>
    <lineage>
        <taxon>Bacteria</taxon>
        <taxon>Pseudomonadati</taxon>
        <taxon>Pseudomonadota</taxon>
        <taxon>Alphaproteobacteria</taxon>
        <taxon>Hyphomicrobiales</taxon>
        <taxon>Brucellaceae</taxon>
        <taxon>Brucella/Ochrobactrum group</taxon>
        <taxon>Brucella</taxon>
    </lineage>
</organism>
<dbReference type="PRINTS" id="PR00039">
    <property type="entry name" value="HTHLYSR"/>
</dbReference>
<keyword evidence="2" id="KW-0805">Transcription regulation</keyword>
<feature type="domain" description="HTH lysR-type" evidence="5">
    <location>
        <begin position="3"/>
        <end position="61"/>
    </location>
</feature>
<dbReference type="InterPro" id="IPR036388">
    <property type="entry name" value="WH-like_DNA-bd_sf"/>
</dbReference>
<proteinExistence type="inferred from homology"/>
<dbReference type="AlphaFoldDB" id="A0AAW7BAS3"/>
<dbReference type="PANTHER" id="PTHR30346">
    <property type="entry name" value="TRANSCRIPTIONAL DUAL REGULATOR HCAR-RELATED"/>
    <property type="match status" value="1"/>
</dbReference>
<dbReference type="SUPFAM" id="SSF53850">
    <property type="entry name" value="Periplasmic binding protein-like II"/>
    <property type="match status" value="1"/>
</dbReference>
<evidence type="ECO:0000256" key="3">
    <source>
        <dbReference type="ARBA" id="ARBA00023125"/>
    </source>
</evidence>